<name>A0A952KIS4_9PROT</name>
<reference evidence="1" key="1">
    <citation type="submission" date="2020-06" db="EMBL/GenBank/DDBJ databases">
        <title>Stable isotope informed genome-resolved metagenomics uncovers potential trophic interactions in rhizosphere soil.</title>
        <authorList>
            <person name="Starr E.P."/>
            <person name="Shi S."/>
            <person name="Blazewicz S.J."/>
            <person name="Koch B.J."/>
            <person name="Probst A.J."/>
            <person name="Hungate B.A."/>
            <person name="Pett-Ridge J."/>
            <person name="Firestone M.K."/>
            <person name="Banfield J.F."/>
        </authorList>
    </citation>
    <scope>NUCLEOTIDE SEQUENCE</scope>
    <source>
        <strain evidence="1">YM_69_17</strain>
    </source>
</reference>
<dbReference type="AlphaFoldDB" id="A0A952KIS4"/>
<dbReference type="Proteomes" id="UP000700706">
    <property type="component" value="Unassembled WGS sequence"/>
</dbReference>
<proteinExistence type="predicted"/>
<gene>
    <name evidence="1" type="ORF">JF625_02485</name>
</gene>
<evidence type="ECO:0008006" key="3">
    <source>
        <dbReference type="Google" id="ProtNLM"/>
    </source>
</evidence>
<comment type="caution">
    <text evidence="1">The sequence shown here is derived from an EMBL/GenBank/DDBJ whole genome shotgun (WGS) entry which is preliminary data.</text>
</comment>
<accession>A0A952KIS4</accession>
<sequence length="308" mass="35837">MANPLCSALVGERFRTSVMDFRPAGPARRFAVVTTCNAAGYEAYGRRMVESFDRHWPAEVPLLLYCEGFTPRLSGSRIEARDLIDSSPELAAFKHRHADNPLAHGLTRRPRFRLSYDLAKLRFKLGEKRWGEGYRWNAVRFAHKSFAIFHAAAAADIDVLIWVDADTRFFADVGWEEIERFVPADRFVGYLRRRIHSECGFVAYNLSHPATREMLAEFERLYTRDEMFREYEFHDSYLFDLVRKQMERRGHRSYDIAGGLGLKVPHVLINSRLGRFMDHLKGGRKEEGRSRVADLVLERQEAYWREPG</sequence>
<evidence type="ECO:0000313" key="1">
    <source>
        <dbReference type="EMBL" id="MBW8724014.1"/>
    </source>
</evidence>
<dbReference type="EMBL" id="JAEKLZ010000067">
    <property type="protein sequence ID" value="MBW8724014.1"/>
    <property type="molecule type" value="Genomic_DNA"/>
</dbReference>
<evidence type="ECO:0000313" key="2">
    <source>
        <dbReference type="Proteomes" id="UP000700706"/>
    </source>
</evidence>
<protein>
    <recommendedName>
        <fullName evidence="3">Nucleotide-diphospho-sugar transferase domain-containing protein</fullName>
    </recommendedName>
</protein>
<organism evidence="1 2">
    <name type="scientific">Inquilinus limosus</name>
    <dbReference type="NCBI Taxonomy" id="171674"/>
    <lineage>
        <taxon>Bacteria</taxon>
        <taxon>Pseudomonadati</taxon>
        <taxon>Pseudomonadota</taxon>
        <taxon>Alphaproteobacteria</taxon>
        <taxon>Rhodospirillales</taxon>
        <taxon>Rhodospirillaceae</taxon>
        <taxon>Inquilinus</taxon>
    </lineage>
</organism>